<dbReference type="AlphaFoldDB" id="A0A7C9GUG2"/>
<dbReference type="Proteomes" id="UP000481327">
    <property type="component" value="Unassembled WGS sequence"/>
</dbReference>
<dbReference type="GO" id="GO:0042597">
    <property type="term" value="C:periplasmic space"/>
    <property type="evidence" value="ECO:0007669"/>
    <property type="project" value="InterPro"/>
</dbReference>
<evidence type="ECO:0000256" key="1">
    <source>
        <dbReference type="ARBA" id="ARBA00022723"/>
    </source>
</evidence>
<dbReference type="InterPro" id="IPR002355">
    <property type="entry name" value="Cu_oxidase_Cu_BS"/>
</dbReference>
<keyword evidence="1" id="KW-0479">Metal-binding</keyword>
<dbReference type="OrthoDB" id="9757546at2"/>
<dbReference type="InterPro" id="IPR008972">
    <property type="entry name" value="Cupredoxin"/>
</dbReference>
<reference evidence="7 8" key="1">
    <citation type="submission" date="2019-09" db="EMBL/GenBank/DDBJ databases">
        <title>Polymorphobacter sp. isolated from a lake in China.</title>
        <authorList>
            <person name="Liu Z."/>
        </authorList>
    </citation>
    <scope>NUCLEOTIDE SEQUENCE [LARGE SCALE GENOMIC DNA]</scope>
    <source>
        <strain evidence="7 8">D40P</strain>
    </source>
</reference>
<dbReference type="InterPro" id="IPR034279">
    <property type="entry name" value="CuRO_3_CopA"/>
</dbReference>
<feature type="domain" description="Plastocyanin-like" evidence="6">
    <location>
        <begin position="59"/>
        <end position="160"/>
    </location>
</feature>
<sequence length="577" mass="62616">MTLPTTRRDFLRAASLVGGAAAVPGWARSGTGGLVPGGDVLSGEDIKLSVGHAMHSVGGRSGHAIAVNSRVPGPLIRLKQGQNARLSVTNTLAEDTSIHWHGLLLPFQYDGVPGISFPGIKPGATFVYEFPIRQSGTYWYHSHSGLQEAMGHFGAIVIDPAGVDPVAADREHVLVLSDWSFMHPHKIYTRLKQNGGNFNFQKQTLAGLLAGKGQSAADRRMWGQMRMDPTDISDATGAIYTYLVNGHGPAENWTGLFVPGEKVRLRIINASAMTNFNVRIPGLAMTVVAADGNAVQPVETDEFQIGVAETYDVIVQPTEDHAYGLIAEGIDRSGLVRATLAPRMGMVADAPPLRKRPLLTMKDMGMGDMDMSGGAMAGKDHSNMPGMSHDMGSMKMLDPSVAPQVKMGPGVAMLSAMPLDRTAEPPTGLEDVPHRVLTYSQLRSLDPNPDARDPSRAIDIHLTANMERYMWSFDGVKFSEGAEPLAFRHNERVRVNLINDTMMPHPIHLHGHFFEVVMGEKGHRPVKHTVNVLPGGKVSFDLTADALGDWAFHCHMMLHMHAGMFRVVTVRHEEDAA</sequence>
<dbReference type="InterPro" id="IPR034282">
    <property type="entry name" value="CuRO_2_CopA"/>
</dbReference>
<dbReference type="NCBIfam" id="TIGR01409">
    <property type="entry name" value="TAT_signal_seq"/>
    <property type="match status" value="1"/>
</dbReference>
<evidence type="ECO:0000256" key="3">
    <source>
        <dbReference type="ARBA" id="ARBA00023008"/>
    </source>
</evidence>
<dbReference type="PANTHER" id="PTHR11709">
    <property type="entry name" value="MULTI-COPPER OXIDASE"/>
    <property type="match status" value="1"/>
</dbReference>
<dbReference type="Pfam" id="PF07732">
    <property type="entry name" value="Cu-oxidase_3"/>
    <property type="match status" value="1"/>
</dbReference>
<dbReference type="InterPro" id="IPR006376">
    <property type="entry name" value="Cu-R_CopA"/>
</dbReference>
<gene>
    <name evidence="7" type="ORF">F3168_05585</name>
</gene>
<dbReference type="Pfam" id="PF00394">
    <property type="entry name" value="Cu-oxidase"/>
    <property type="match status" value="1"/>
</dbReference>
<dbReference type="PROSITE" id="PS51318">
    <property type="entry name" value="TAT"/>
    <property type="match status" value="1"/>
</dbReference>
<proteinExistence type="predicted"/>
<dbReference type="GO" id="GO:0016491">
    <property type="term" value="F:oxidoreductase activity"/>
    <property type="evidence" value="ECO:0007669"/>
    <property type="project" value="UniProtKB-KW"/>
</dbReference>
<dbReference type="NCBIfam" id="TIGR01480">
    <property type="entry name" value="copper_res_A"/>
    <property type="match status" value="1"/>
</dbReference>
<dbReference type="Gene3D" id="2.60.40.420">
    <property type="entry name" value="Cupredoxins - blue copper proteins"/>
    <property type="match status" value="3"/>
</dbReference>
<evidence type="ECO:0000256" key="2">
    <source>
        <dbReference type="ARBA" id="ARBA00023002"/>
    </source>
</evidence>
<dbReference type="InterPro" id="IPR033138">
    <property type="entry name" value="Cu_oxidase_CS"/>
</dbReference>
<evidence type="ECO:0000259" key="4">
    <source>
        <dbReference type="Pfam" id="PF00394"/>
    </source>
</evidence>
<dbReference type="GO" id="GO:0005507">
    <property type="term" value="F:copper ion binding"/>
    <property type="evidence" value="ECO:0007669"/>
    <property type="project" value="InterPro"/>
</dbReference>
<dbReference type="InterPro" id="IPR011707">
    <property type="entry name" value="Cu-oxidase-like_N"/>
</dbReference>
<keyword evidence="3" id="KW-0186">Copper</keyword>
<dbReference type="SUPFAM" id="SSF49503">
    <property type="entry name" value="Cupredoxins"/>
    <property type="match status" value="3"/>
</dbReference>
<dbReference type="PROSITE" id="PS00080">
    <property type="entry name" value="MULTICOPPER_OXIDASE2"/>
    <property type="match status" value="1"/>
</dbReference>
<dbReference type="InterPro" id="IPR006311">
    <property type="entry name" value="TAT_signal"/>
</dbReference>
<keyword evidence="8" id="KW-1185">Reference proteome</keyword>
<evidence type="ECO:0000259" key="5">
    <source>
        <dbReference type="Pfam" id="PF07731"/>
    </source>
</evidence>
<accession>A0A7C9GUG2</accession>
<dbReference type="InterPro" id="IPR019546">
    <property type="entry name" value="TAT_signal_bac_arc"/>
</dbReference>
<dbReference type="InterPro" id="IPR001117">
    <property type="entry name" value="Cu-oxidase_2nd"/>
</dbReference>
<protein>
    <submittedName>
        <fullName evidence="7">Copper resistance system multicopper oxidase</fullName>
    </submittedName>
</protein>
<dbReference type="PANTHER" id="PTHR11709:SF394">
    <property type="entry name" value="FI03373P-RELATED"/>
    <property type="match status" value="1"/>
</dbReference>
<dbReference type="CDD" id="cd13874">
    <property type="entry name" value="CuRO_2_CopA"/>
    <property type="match status" value="1"/>
</dbReference>
<evidence type="ECO:0000259" key="6">
    <source>
        <dbReference type="Pfam" id="PF07732"/>
    </source>
</evidence>
<dbReference type="PROSITE" id="PS00079">
    <property type="entry name" value="MULTICOPPER_OXIDASE1"/>
    <property type="match status" value="1"/>
</dbReference>
<dbReference type="Pfam" id="PF07731">
    <property type="entry name" value="Cu-oxidase_2"/>
    <property type="match status" value="1"/>
</dbReference>
<dbReference type="InterPro" id="IPR045087">
    <property type="entry name" value="Cu-oxidase_fam"/>
</dbReference>
<dbReference type="CDD" id="cd13896">
    <property type="entry name" value="CuRO_3_CopA"/>
    <property type="match status" value="1"/>
</dbReference>
<dbReference type="InterPro" id="IPR011706">
    <property type="entry name" value="Cu-oxidase_C"/>
</dbReference>
<feature type="domain" description="Plastocyanin-like" evidence="4">
    <location>
        <begin position="171"/>
        <end position="327"/>
    </location>
</feature>
<comment type="caution">
    <text evidence="7">The sequence shown here is derived from an EMBL/GenBank/DDBJ whole genome shotgun (WGS) entry which is preliminary data.</text>
</comment>
<dbReference type="EMBL" id="WIOL01000002">
    <property type="protein sequence ID" value="MQT16729.1"/>
    <property type="molecule type" value="Genomic_DNA"/>
</dbReference>
<evidence type="ECO:0000313" key="7">
    <source>
        <dbReference type="EMBL" id="MQT16729.1"/>
    </source>
</evidence>
<keyword evidence="2" id="KW-0560">Oxidoreductase</keyword>
<dbReference type="RefSeq" id="WP_152577193.1">
    <property type="nucleotide sequence ID" value="NZ_JAATJI010000001.1"/>
</dbReference>
<organism evidence="7 8">
    <name type="scientific">Sandarakinorhabdus fusca</name>
    <dbReference type="NCBI Taxonomy" id="1439888"/>
    <lineage>
        <taxon>Bacteria</taxon>
        <taxon>Pseudomonadati</taxon>
        <taxon>Pseudomonadota</taxon>
        <taxon>Alphaproteobacteria</taxon>
        <taxon>Sphingomonadales</taxon>
        <taxon>Sphingosinicellaceae</taxon>
        <taxon>Sandarakinorhabdus</taxon>
    </lineage>
</organism>
<name>A0A7C9GUG2_9SPHN</name>
<feature type="domain" description="Plastocyanin-like" evidence="5">
    <location>
        <begin position="453"/>
        <end position="572"/>
    </location>
</feature>
<evidence type="ECO:0000313" key="8">
    <source>
        <dbReference type="Proteomes" id="UP000481327"/>
    </source>
</evidence>